<reference evidence="15 16" key="1">
    <citation type="journal article" date="2019" name="Fungal Biol. Biotechnol.">
        <title>Draft genome sequence of fastidious pathogen Ceratobasidium theobromae, which causes vascular-streak dieback in Theobroma cacao.</title>
        <authorList>
            <person name="Ali S.S."/>
            <person name="Asman A."/>
            <person name="Shao J."/>
            <person name="Firmansyah A.P."/>
            <person name="Susilo A.W."/>
            <person name="Rosmana A."/>
            <person name="McMahon P."/>
            <person name="Junaid M."/>
            <person name="Guest D."/>
            <person name="Kheng T.Y."/>
            <person name="Meinhardt L.W."/>
            <person name="Bailey B.A."/>
        </authorList>
    </citation>
    <scope>NUCLEOTIDE SEQUENCE [LARGE SCALE GENOMIC DNA]</scope>
    <source>
        <strain evidence="15 16">CT2</strain>
    </source>
</reference>
<dbReference type="GO" id="GO:0005975">
    <property type="term" value="P:carbohydrate metabolic process"/>
    <property type="evidence" value="ECO:0007669"/>
    <property type="project" value="InterPro"/>
</dbReference>
<feature type="domain" description="Alpha-D-phosphohexomutase alpha/beta/alpha" evidence="14">
    <location>
        <begin position="319"/>
        <end position="403"/>
    </location>
</feature>
<dbReference type="AlphaFoldDB" id="A0A5N5QK33"/>
<dbReference type="SUPFAM" id="SSF55957">
    <property type="entry name" value="Phosphoglucomutase, C-terminal domain"/>
    <property type="match status" value="1"/>
</dbReference>
<gene>
    <name evidence="15" type="ORF">CTheo_4899</name>
</gene>
<dbReference type="EC" id="5.4.2.2" evidence="5"/>
<dbReference type="InterPro" id="IPR005841">
    <property type="entry name" value="Alpha-D-phosphohexomutase_SF"/>
</dbReference>
<dbReference type="GO" id="GO:0000287">
    <property type="term" value="F:magnesium ion binding"/>
    <property type="evidence" value="ECO:0007669"/>
    <property type="project" value="InterPro"/>
</dbReference>
<dbReference type="Gene3D" id="3.40.120.10">
    <property type="entry name" value="Alpha-D-Glucose-1,6-Bisphosphate, subunit A, domain 3"/>
    <property type="match status" value="3"/>
</dbReference>
<evidence type="ECO:0000256" key="1">
    <source>
        <dbReference type="ARBA" id="ARBA00000443"/>
    </source>
</evidence>
<evidence type="ECO:0000256" key="2">
    <source>
        <dbReference type="ARBA" id="ARBA00001946"/>
    </source>
</evidence>
<proteinExistence type="inferred from homology"/>
<dbReference type="PANTHER" id="PTHR22573">
    <property type="entry name" value="PHOSPHOHEXOMUTASE FAMILY MEMBER"/>
    <property type="match status" value="1"/>
</dbReference>
<dbReference type="Pfam" id="PF02879">
    <property type="entry name" value="PGM_PMM_II"/>
    <property type="match status" value="1"/>
</dbReference>
<feature type="domain" description="Alpha-D-phosphohexomutase alpha/beta/alpha" evidence="12">
    <location>
        <begin position="16"/>
        <end position="157"/>
    </location>
</feature>
<dbReference type="FunFam" id="3.30.310.50:FF:000002">
    <property type="entry name" value="Phosphoglucomutase 5"/>
    <property type="match status" value="1"/>
</dbReference>
<comment type="cofactor">
    <cofactor evidence="2">
        <name>Mg(2+)</name>
        <dbReference type="ChEBI" id="CHEBI:18420"/>
    </cofactor>
</comment>
<dbReference type="Proteomes" id="UP000383932">
    <property type="component" value="Unassembled WGS sequence"/>
</dbReference>
<dbReference type="InterPro" id="IPR005846">
    <property type="entry name" value="A-D-PHexomutase_a/b/a-III"/>
</dbReference>
<dbReference type="Pfam" id="PF24947">
    <property type="entry name" value="PGM1_C_vert_fung"/>
    <property type="match status" value="1"/>
</dbReference>
<evidence type="ECO:0000256" key="6">
    <source>
        <dbReference type="ARBA" id="ARBA00022490"/>
    </source>
</evidence>
<dbReference type="Gene3D" id="3.30.310.50">
    <property type="entry name" value="Alpha-D-phosphohexomutase, C-terminal domain"/>
    <property type="match status" value="1"/>
</dbReference>
<dbReference type="PRINTS" id="PR00509">
    <property type="entry name" value="PGMPMM"/>
</dbReference>
<dbReference type="Pfam" id="PF02878">
    <property type="entry name" value="PGM_PMM_I"/>
    <property type="match status" value="1"/>
</dbReference>
<evidence type="ECO:0000259" key="12">
    <source>
        <dbReference type="Pfam" id="PF02878"/>
    </source>
</evidence>
<evidence type="ECO:0000313" key="16">
    <source>
        <dbReference type="Proteomes" id="UP000383932"/>
    </source>
</evidence>
<name>A0A5N5QK33_9AGAM</name>
<accession>A0A5N5QK33</accession>
<keyword evidence="6" id="KW-0963">Cytoplasm</keyword>
<comment type="caution">
    <text evidence="15">The sequence shown here is derived from an EMBL/GenBank/DDBJ whole genome shotgun (WGS) entry which is preliminary data.</text>
</comment>
<evidence type="ECO:0000256" key="5">
    <source>
        <dbReference type="ARBA" id="ARBA00012728"/>
    </source>
</evidence>
<evidence type="ECO:0000256" key="11">
    <source>
        <dbReference type="RuleBase" id="RU004326"/>
    </source>
</evidence>
<evidence type="ECO:0000256" key="9">
    <source>
        <dbReference type="ARBA" id="ARBA00022842"/>
    </source>
</evidence>
<keyword evidence="7" id="KW-0597">Phosphoprotein</keyword>
<dbReference type="OrthoDB" id="2291at2759"/>
<keyword evidence="10" id="KW-0413">Isomerase</keyword>
<feature type="domain" description="Alpha-D-phosphohexomutase alpha/beta/alpha" evidence="13">
    <location>
        <begin position="209"/>
        <end position="291"/>
    </location>
</feature>
<dbReference type="FunFam" id="3.40.120.10:FF:000004">
    <property type="entry name" value="Phosphoglucomutase 5"/>
    <property type="match status" value="1"/>
</dbReference>
<evidence type="ECO:0000256" key="10">
    <source>
        <dbReference type="ARBA" id="ARBA00023235"/>
    </source>
</evidence>
<dbReference type="PROSITE" id="PS00710">
    <property type="entry name" value="PGM_PMM"/>
    <property type="match status" value="1"/>
</dbReference>
<dbReference type="GO" id="GO:0005829">
    <property type="term" value="C:cytosol"/>
    <property type="evidence" value="ECO:0007669"/>
    <property type="project" value="TreeGrafter"/>
</dbReference>
<dbReference type="NCBIfam" id="NF005737">
    <property type="entry name" value="PRK07564.1-1"/>
    <property type="match status" value="1"/>
</dbReference>
<dbReference type="FunFam" id="3.40.120.10:FF:000005">
    <property type="entry name" value="Phosphoglucomutase 5"/>
    <property type="match status" value="1"/>
</dbReference>
<dbReference type="InterPro" id="IPR036900">
    <property type="entry name" value="A-D-PHexomutase_C_sf"/>
</dbReference>
<dbReference type="InterPro" id="IPR005845">
    <property type="entry name" value="A-D-PHexomutase_a/b/a-II"/>
</dbReference>
<protein>
    <recommendedName>
        <fullName evidence="5">phosphoglucomutase (alpha-D-glucose-1,6-bisphosphate-dependent)</fullName>
        <ecNumber evidence="5">5.4.2.2</ecNumber>
    </recommendedName>
</protein>
<dbReference type="Pfam" id="PF02880">
    <property type="entry name" value="PGM_PMM_III"/>
    <property type="match status" value="1"/>
</dbReference>
<keyword evidence="8 11" id="KW-0479">Metal-binding</keyword>
<sequence>MRHNIQEVPTKVYEGQKPGTSGLRKRVKVFQQEHYTENFIQAILDAMPAPGVANSTLVIGGDGRYHSEPTVQSILKIAAANGVKKLYIGQNAILSTPAASNIIRQYEADGGILLTASHNPGGPDNDFGIKYNVRNGGPAPENVTNEIFERTKTIKSYKVLDAGELDLSKIGKHTYGPMEVEIIDSVKDYLSLLQKIFNFPLIKSFLHANPSYRVLFDGLNGVTGPYAEAIFIGALGLPPSSVQQCKPLPDFGGAHPDPNLTYAHTLVDVVERENIPFGAASDGDGDRNMIYGKSAFVTPSDSVAVIADWAHVIPYFKETGIRGLARSMPTSNAIDYVAKAKNVEVFEVPTGWKFFGNLMDAGRLSICGEESFGTGSDHIREKDGLWAVVAWLNIIAAANEGKDTSAGIIGINELLQDHYKKYGRSFFSRYDYEEVSSEGAKKLTDNLDALFASSSFVGSTFGAFTIKETNNFSYTDPIDGSVSKNQGHIVQFTDGSRVVFRLSGTGSQGATVRMYVERYSKDPAQFEKDTAEGLKPLIDSALEFTKLKEFLERDEPTVIT</sequence>
<dbReference type="PANTHER" id="PTHR22573:SF2">
    <property type="entry name" value="PHOSPHOGLUCOMUTASE"/>
    <property type="match status" value="1"/>
</dbReference>
<evidence type="ECO:0000256" key="3">
    <source>
        <dbReference type="ARBA" id="ARBA00004496"/>
    </source>
</evidence>
<evidence type="ECO:0000259" key="14">
    <source>
        <dbReference type="Pfam" id="PF02880"/>
    </source>
</evidence>
<keyword evidence="9 11" id="KW-0460">Magnesium</keyword>
<dbReference type="InterPro" id="IPR005844">
    <property type="entry name" value="A-D-PHexomutase_a/b/a-I"/>
</dbReference>
<evidence type="ECO:0000256" key="4">
    <source>
        <dbReference type="ARBA" id="ARBA00010231"/>
    </source>
</evidence>
<evidence type="ECO:0000256" key="7">
    <source>
        <dbReference type="ARBA" id="ARBA00022553"/>
    </source>
</evidence>
<comment type="catalytic activity">
    <reaction evidence="1">
        <text>alpha-D-glucose 1-phosphate = alpha-D-glucose 6-phosphate</text>
        <dbReference type="Rhea" id="RHEA:23536"/>
        <dbReference type="ChEBI" id="CHEBI:58225"/>
        <dbReference type="ChEBI" id="CHEBI:58601"/>
        <dbReference type="EC" id="5.4.2.2"/>
    </reaction>
</comment>
<dbReference type="GO" id="GO:0004614">
    <property type="term" value="F:phosphoglucomutase activity"/>
    <property type="evidence" value="ECO:0007669"/>
    <property type="project" value="UniProtKB-EC"/>
</dbReference>
<dbReference type="CDD" id="cd03085">
    <property type="entry name" value="PGM1"/>
    <property type="match status" value="1"/>
</dbReference>
<organism evidence="15 16">
    <name type="scientific">Ceratobasidium theobromae</name>
    <dbReference type="NCBI Taxonomy" id="1582974"/>
    <lineage>
        <taxon>Eukaryota</taxon>
        <taxon>Fungi</taxon>
        <taxon>Dikarya</taxon>
        <taxon>Basidiomycota</taxon>
        <taxon>Agaricomycotina</taxon>
        <taxon>Agaricomycetes</taxon>
        <taxon>Cantharellales</taxon>
        <taxon>Ceratobasidiaceae</taxon>
        <taxon>Ceratobasidium</taxon>
    </lineage>
</organism>
<comment type="similarity">
    <text evidence="4 11">Belongs to the phosphohexose mutase family.</text>
</comment>
<dbReference type="InterPro" id="IPR016066">
    <property type="entry name" value="A-D-PHexomutase_CS"/>
</dbReference>
<dbReference type="InterPro" id="IPR045244">
    <property type="entry name" value="PGM"/>
</dbReference>
<comment type="subcellular location">
    <subcellularLocation>
        <location evidence="3">Cytoplasm</location>
    </subcellularLocation>
</comment>
<dbReference type="InterPro" id="IPR016055">
    <property type="entry name" value="A-D-PHexomutase_a/b/a-I/II/III"/>
</dbReference>
<evidence type="ECO:0000256" key="8">
    <source>
        <dbReference type="ARBA" id="ARBA00022723"/>
    </source>
</evidence>
<keyword evidence="16" id="KW-1185">Reference proteome</keyword>
<evidence type="ECO:0000259" key="13">
    <source>
        <dbReference type="Pfam" id="PF02879"/>
    </source>
</evidence>
<evidence type="ECO:0000313" key="15">
    <source>
        <dbReference type="EMBL" id="KAB5591647.1"/>
    </source>
</evidence>
<dbReference type="FunFam" id="3.40.120.10:FF:000007">
    <property type="entry name" value="Phosphoglucomutase 5"/>
    <property type="match status" value="1"/>
</dbReference>
<dbReference type="EMBL" id="SSOP01000095">
    <property type="protein sequence ID" value="KAB5591647.1"/>
    <property type="molecule type" value="Genomic_DNA"/>
</dbReference>
<dbReference type="SUPFAM" id="SSF53738">
    <property type="entry name" value="Phosphoglucomutase, first 3 domains"/>
    <property type="match status" value="3"/>
</dbReference>